<proteinExistence type="predicted"/>
<dbReference type="AlphaFoldDB" id="A0A6J4ITV1"/>
<gene>
    <name evidence="2" type="ORF">AVDCRST_MAG57-2631</name>
</gene>
<name>A0A6J4ITV1_9ACTN</name>
<feature type="region of interest" description="Disordered" evidence="1">
    <location>
        <begin position="1"/>
        <end position="21"/>
    </location>
</feature>
<accession>A0A6J4ITV1</accession>
<dbReference type="EMBL" id="CADCTI010000217">
    <property type="protein sequence ID" value="CAA9260573.1"/>
    <property type="molecule type" value="Genomic_DNA"/>
</dbReference>
<evidence type="ECO:0000313" key="2">
    <source>
        <dbReference type="EMBL" id="CAA9260573.1"/>
    </source>
</evidence>
<organism evidence="2">
    <name type="scientific">uncultured Blastococcus sp</name>
    <dbReference type="NCBI Taxonomy" id="217144"/>
    <lineage>
        <taxon>Bacteria</taxon>
        <taxon>Bacillati</taxon>
        <taxon>Actinomycetota</taxon>
        <taxon>Actinomycetes</taxon>
        <taxon>Geodermatophilales</taxon>
        <taxon>Geodermatophilaceae</taxon>
        <taxon>Blastococcus</taxon>
        <taxon>environmental samples</taxon>
    </lineage>
</organism>
<feature type="non-terminal residue" evidence="2">
    <location>
        <position position="1"/>
    </location>
</feature>
<sequence length="21" mass="1758">AGIVSGSPAGAAQGGASTPTT</sequence>
<protein>
    <submittedName>
        <fullName evidence="2">Uncharacterized protein</fullName>
    </submittedName>
</protein>
<reference evidence="2" key="1">
    <citation type="submission" date="2020-02" db="EMBL/GenBank/DDBJ databases">
        <authorList>
            <person name="Meier V. D."/>
        </authorList>
    </citation>
    <scope>NUCLEOTIDE SEQUENCE</scope>
    <source>
        <strain evidence="2">AVDCRST_MAG57</strain>
    </source>
</reference>
<evidence type="ECO:0000256" key="1">
    <source>
        <dbReference type="SAM" id="MobiDB-lite"/>
    </source>
</evidence>